<accession>A0A1G6SL45</accession>
<evidence type="ECO:0000313" key="2">
    <source>
        <dbReference type="Proteomes" id="UP000324021"/>
    </source>
</evidence>
<dbReference type="AlphaFoldDB" id="A0A1G6SL45"/>
<reference evidence="1 2" key="1">
    <citation type="submission" date="2016-10" db="EMBL/GenBank/DDBJ databases">
        <authorList>
            <person name="Varghese N."/>
            <person name="Submissions S."/>
        </authorList>
    </citation>
    <scope>NUCLEOTIDE SEQUENCE [LARGE SCALE GENOMIC DNA]</scope>
    <source>
        <strain evidence="1 2">CDM_1</strain>
    </source>
</reference>
<name>A0A1G6SL45_9EURY</name>
<evidence type="ECO:0000313" key="1">
    <source>
        <dbReference type="EMBL" id="SDD17632.1"/>
    </source>
</evidence>
<sequence>MKENNYERFNLRTETAELYEQICRERFGTTKIAKTDAMHAILSDLVEDENE</sequence>
<protein>
    <submittedName>
        <fullName evidence="1">Uncharacterized protein</fullName>
    </submittedName>
</protein>
<organism evidence="1 2">
    <name type="scientific">Natrinema hispanicum</name>
    <dbReference type="NCBI Taxonomy" id="392421"/>
    <lineage>
        <taxon>Archaea</taxon>
        <taxon>Methanobacteriati</taxon>
        <taxon>Methanobacteriota</taxon>
        <taxon>Stenosarchaea group</taxon>
        <taxon>Halobacteria</taxon>
        <taxon>Halobacteriales</taxon>
        <taxon>Natrialbaceae</taxon>
        <taxon>Natrinema</taxon>
    </lineage>
</organism>
<dbReference type="EMBL" id="FMZP01000014">
    <property type="protein sequence ID" value="SDD17632.1"/>
    <property type="molecule type" value="Genomic_DNA"/>
</dbReference>
<proteinExistence type="predicted"/>
<gene>
    <name evidence="1" type="ORF">SAMN05192552_101468</name>
</gene>
<dbReference type="Proteomes" id="UP000324021">
    <property type="component" value="Unassembled WGS sequence"/>
</dbReference>